<evidence type="ECO:0000256" key="14">
    <source>
        <dbReference type="ARBA" id="ARBA00023080"/>
    </source>
</evidence>
<feature type="domain" description="PH" evidence="20">
    <location>
        <begin position="114"/>
        <end position="229"/>
    </location>
</feature>
<comment type="catalytic activity">
    <reaction evidence="2">
        <text>a ribonucleoside 5'-diphosphate + ATP = a ribonucleoside 5'-triphosphate + ADP</text>
        <dbReference type="Rhea" id="RHEA:18113"/>
        <dbReference type="ChEBI" id="CHEBI:30616"/>
        <dbReference type="ChEBI" id="CHEBI:57930"/>
        <dbReference type="ChEBI" id="CHEBI:61557"/>
        <dbReference type="ChEBI" id="CHEBI:456216"/>
        <dbReference type="EC" id="2.7.4.6"/>
    </reaction>
</comment>
<organism evidence="21 22">
    <name type="scientific">Cicer arietinum</name>
    <name type="common">Chickpea</name>
    <name type="synonym">Garbanzo</name>
    <dbReference type="NCBI Taxonomy" id="3827"/>
    <lineage>
        <taxon>Eukaryota</taxon>
        <taxon>Viridiplantae</taxon>
        <taxon>Streptophyta</taxon>
        <taxon>Embryophyta</taxon>
        <taxon>Tracheophyta</taxon>
        <taxon>Spermatophyta</taxon>
        <taxon>Magnoliopsida</taxon>
        <taxon>eudicotyledons</taxon>
        <taxon>Gunneridae</taxon>
        <taxon>Pentapetalae</taxon>
        <taxon>rosids</taxon>
        <taxon>fabids</taxon>
        <taxon>Fabales</taxon>
        <taxon>Fabaceae</taxon>
        <taxon>Papilionoideae</taxon>
        <taxon>50 kb inversion clade</taxon>
        <taxon>NPAAA clade</taxon>
        <taxon>Hologalegina</taxon>
        <taxon>IRL clade</taxon>
        <taxon>Cicereae</taxon>
        <taxon>Cicer</taxon>
    </lineage>
</organism>
<dbReference type="GO" id="GO:0046872">
    <property type="term" value="F:metal ion binding"/>
    <property type="evidence" value="ECO:0007669"/>
    <property type="project" value="UniProtKB-KW"/>
</dbReference>
<feature type="binding site" evidence="16">
    <location>
        <position position="436"/>
    </location>
    <ligand>
        <name>ATP</name>
        <dbReference type="ChEBI" id="CHEBI:30616"/>
    </ligand>
</feature>
<dbReference type="PROSITE" id="PS50003">
    <property type="entry name" value="PH_DOMAIN"/>
    <property type="match status" value="1"/>
</dbReference>
<comment type="cofactor">
    <cofactor evidence="3">
        <name>Mg(2+)</name>
        <dbReference type="ChEBI" id="CHEBI:18420"/>
    </cofactor>
</comment>
<dbReference type="GO" id="GO:0006228">
    <property type="term" value="P:UTP biosynthetic process"/>
    <property type="evidence" value="ECO:0007669"/>
    <property type="project" value="InterPro"/>
</dbReference>
<feature type="binding site" evidence="16">
    <location>
        <position position="426"/>
    </location>
    <ligand>
        <name>ATP</name>
        <dbReference type="ChEBI" id="CHEBI:30616"/>
    </ligand>
</feature>
<protein>
    <recommendedName>
        <fullName evidence="18">Nucleoside diphosphate kinase</fullName>
        <ecNumber evidence="18">2.7.4.6</ecNumber>
    </recommendedName>
</protein>
<dbReference type="Gene3D" id="3.30.70.141">
    <property type="entry name" value="Nucleoside diphosphate kinase-like domain"/>
    <property type="match status" value="1"/>
</dbReference>
<dbReference type="SUPFAM" id="SSF54919">
    <property type="entry name" value="Nucleoside diphosphate kinase, NDK"/>
    <property type="match status" value="1"/>
</dbReference>
<dbReference type="InterPro" id="IPR001849">
    <property type="entry name" value="PH_domain"/>
</dbReference>
<comment type="subunit">
    <text evidence="7">Homohexamer.</text>
</comment>
<evidence type="ECO:0000313" key="22">
    <source>
        <dbReference type="RefSeq" id="XP_004503626.1"/>
    </source>
</evidence>
<evidence type="ECO:0000256" key="1">
    <source>
        <dbReference type="ARBA" id="ARBA00000082"/>
    </source>
</evidence>
<dbReference type="GO" id="GO:0006241">
    <property type="term" value="P:CTP biosynthetic process"/>
    <property type="evidence" value="ECO:0007669"/>
    <property type="project" value="InterPro"/>
</dbReference>
<dbReference type="InterPro" id="IPR034907">
    <property type="entry name" value="NDK-like_dom"/>
</dbReference>
<dbReference type="GO" id="GO:0004550">
    <property type="term" value="F:nucleoside diphosphate kinase activity"/>
    <property type="evidence" value="ECO:0007669"/>
    <property type="project" value="UniProtKB-EC"/>
</dbReference>
<evidence type="ECO:0000256" key="18">
    <source>
        <dbReference type="RuleBase" id="RU004013"/>
    </source>
</evidence>
<keyword evidence="12 18" id="KW-0067">ATP-binding</keyword>
<dbReference type="eggNOG" id="KOG0888">
    <property type="taxonomic scope" value="Eukaryota"/>
</dbReference>
<evidence type="ECO:0000259" key="20">
    <source>
        <dbReference type="PROSITE" id="PS50003"/>
    </source>
</evidence>
<dbReference type="SMART" id="SM00233">
    <property type="entry name" value="PH"/>
    <property type="match status" value="1"/>
</dbReference>
<reference evidence="21" key="1">
    <citation type="journal article" date="2013" name="Nat. Biotechnol.">
        <title>Draft genome sequence of chickpea (Cicer arietinum) provides a resource for trait improvement.</title>
        <authorList>
            <person name="Varshney R.K."/>
            <person name="Song C."/>
            <person name="Saxena R.K."/>
            <person name="Azam S."/>
            <person name="Yu S."/>
            <person name="Sharpe A.G."/>
            <person name="Cannon S."/>
            <person name="Baek J."/>
            <person name="Rosen B.D."/>
            <person name="Tar'an B."/>
            <person name="Millan T."/>
            <person name="Zhang X."/>
            <person name="Ramsay L.D."/>
            <person name="Iwata A."/>
            <person name="Wang Y."/>
            <person name="Nelson W."/>
            <person name="Farmer A.D."/>
            <person name="Gaur P.M."/>
            <person name="Soderlund C."/>
            <person name="Penmetsa R.V."/>
            <person name="Xu C."/>
            <person name="Bharti A.K."/>
            <person name="He W."/>
            <person name="Winter P."/>
            <person name="Zhao S."/>
            <person name="Hane J.K."/>
            <person name="Carrasquilla-Garcia N."/>
            <person name="Condie J.A."/>
            <person name="Upadhyaya H.D."/>
            <person name="Luo M.C."/>
            <person name="Thudi M."/>
            <person name="Gowda C.L."/>
            <person name="Singh N.P."/>
            <person name="Lichtenzveig J."/>
            <person name="Gali K.K."/>
            <person name="Rubio J."/>
            <person name="Nadarajan N."/>
            <person name="Dolezel J."/>
            <person name="Bansal K.C."/>
            <person name="Xu X."/>
            <person name="Edwards D."/>
            <person name="Zhang G."/>
            <person name="Kahl G."/>
            <person name="Gil J."/>
            <person name="Singh K.B."/>
            <person name="Datta S.K."/>
            <person name="Jackson S.A."/>
            <person name="Wang J."/>
            <person name="Cook D.R."/>
        </authorList>
    </citation>
    <scope>NUCLEOTIDE SEQUENCE [LARGE SCALE GENOMIC DNA]</scope>
    <source>
        <strain evidence="21">cv. CDC Frontier</strain>
    </source>
</reference>
<sequence length="475" mass="53186">MDDCPAKLKIIPDHFQIPTTSTIESTSTTQQPGTTDHSLRSSLHLWTRRKFTANFMLNLFTLRRLSWRSGTRGQEKVELTAAEVESLRQELADLEEREAHLKAQLEHIDEVLRSARLSGYLHIRTRWEALPGEPSPIDDTEVDDWLPRFVVLHGACIFLYLLCTDISPQDSTLLSDIVEVERLPCFTREGDDIHYAFYILTRHGFRYECSSNSMMQVDSWLSALQSYSKLEPDSKSASRAARSLLSASFHSHFNCFDKFFIIFTEGRAVAAAAAVSSITKLPLFASNYGRTGSGNGSTASWISGALALPAAAYMLQDQEVHAAELERTFIAIKPDGVQRGLISEIISRFERKGYKLVGIKVLTPTKEFAAQHYHDLKERPFFNGLCDFLSSGPVVAMVWEGQGVITYGRKLIGATDPQKSEPGTIRGDLAVVVGRNIIHGSDGPETAKDEIKLWFKPEELVSFTSNSEKWIYGDN</sequence>
<dbReference type="GO" id="GO:0005524">
    <property type="term" value="F:ATP binding"/>
    <property type="evidence" value="ECO:0007669"/>
    <property type="project" value="UniProtKB-KW"/>
</dbReference>
<evidence type="ECO:0000256" key="3">
    <source>
        <dbReference type="ARBA" id="ARBA00001946"/>
    </source>
</evidence>
<evidence type="ECO:0000256" key="17">
    <source>
        <dbReference type="RuleBase" id="RU004011"/>
    </source>
</evidence>
<evidence type="ECO:0000256" key="19">
    <source>
        <dbReference type="SAM" id="Coils"/>
    </source>
</evidence>
<feature type="binding site" evidence="16">
    <location>
        <position position="415"/>
    </location>
    <ligand>
        <name>ATP</name>
        <dbReference type="ChEBI" id="CHEBI:30616"/>
    </ligand>
</feature>
<evidence type="ECO:0000256" key="2">
    <source>
        <dbReference type="ARBA" id="ARBA00000937"/>
    </source>
</evidence>
<dbReference type="SMART" id="SM00562">
    <property type="entry name" value="NDK"/>
    <property type="match status" value="1"/>
</dbReference>
<evidence type="ECO:0000313" key="21">
    <source>
        <dbReference type="Proteomes" id="UP000087171"/>
    </source>
</evidence>
<dbReference type="CDD" id="cd00821">
    <property type="entry name" value="PH"/>
    <property type="match status" value="1"/>
</dbReference>
<dbReference type="GO" id="GO:0006183">
    <property type="term" value="P:GTP biosynthetic process"/>
    <property type="evidence" value="ECO:0007669"/>
    <property type="project" value="InterPro"/>
</dbReference>
<proteinExistence type="inferred from homology"/>
<dbReference type="GO" id="GO:0009543">
    <property type="term" value="C:chloroplast thylakoid lumen"/>
    <property type="evidence" value="ECO:0007669"/>
    <property type="project" value="UniProtKB-SubCell"/>
</dbReference>
<dbReference type="KEGG" id="cam:101499802"/>
<name>A0A1S2YEG7_CICAR</name>
<gene>
    <name evidence="22" type="primary">LOC101499802</name>
</gene>
<evidence type="ECO:0000256" key="16">
    <source>
        <dbReference type="PROSITE-ProRule" id="PRU00706"/>
    </source>
</evidence>
<dbReference type="InterPro" id="IPR023005">
    <property type="entry name" value="Nucleoside_diP_kinase_AS"/>
</dbReference>
<dbReference type="InterPro" id="IPR036850">
    <property type="entry name" value="NDK-like_dom_sf"/>
</dbReference>
<dbReference type="FunFam" id="3.30.70.141:FF:000005">
    <property type="entry name" value="Nucleoside diphosphate kinase"/>
    <property type="match status" value="1"/>
</dbReference>
<comment type="function">
    <text evidence="15">Major role in the synthesis of nucleoside triphosphates other than ATP. The ATP gamma phosphate is transferred to the NDP beta phosphate via a ping-pong mechanism, using a phosphorylated active-site intermediate. Shows the highest specificity towards GDP.</text>
</comment>
<keyword evidence="8 18" id="KW-0808">Transferase</keyword>
<comment type="subcellular location">
    <subcellularLocation>
        <location evidence="5">Mitochondrion intermembrane space</location>
    </subcellularLocation>
    <subcellularLocation>
        <location evidence="4">Plastid</location>
        <location evidence="4">Chloroplast thylakoid lumen</location>
    </subcellularLocation>
</comment>
<feature type="coiled-coil region" evidence="19">
    <location>
        <begin position="77"/>
        <end position="111"/>
    </location>
</feature>
<evidence type="ECO:0000256" key="4">
    <source>
        <dbReference type="ARBA" id="ARBA00004456"/>
    </source>
</evidence>
<evidence type="ECO:0000256" key="6">
    <source>
        <dbReference type="ARBA" id="ARBA00008142"/>
    </source>
</evidence>
<evidence type="ECO:0000256" key="9">
    <source>
        <dbReference type="ARBA" id="ARBA00022723"/>
    </source>
</evidence>
<dbReference type="PANTHER" id="PTHR34837:SF2">
    <property type="entry name" value="OS05G0595500 PROTEIN"/>
    <property type="match status" value="1"/>
</dbReference>
<dbReference type="HAMAP" id="MF_00451">
    <property type="entry name" value="NDP_kinase"/>
    <property type="match status" value="1"/>
</dbReference>
<dbReference type="GO" id="GO:0005758">
    <property type="term" value="C:mitochondrial intermembrane space"/>
    <property type="evidence" value="ECO:0007669"/>
    <property type="project" value="UniProtKB-SubCell"/>
</dbReference>
<dbReference type="AlphaFoldDB" id="A0A1S2YEG7"/>
<evidence type="ECO:0000256" key="5">
    <source>
        <dbReference type="ARBA" id="ARBA00004569"/>
    </source>
</evidence>
<dbReference type="PaxDb" id="3827-XP_004503626.1"/>
<keyword evidence="9" id="KW-0479">Metal-binding</keyword>
<dbReference type="InterPro" id="IPR001564">
    <property type="entry name" value="Nucleoside_diP_kinase"/>
</dbReference>
<dbReference type="STRING" id="3827.A0A1S2YEG7"/>
<dbReference type="Gene3D" id="2.30.29.30">
    <property type="entry name" value="Pleckstrin-homology domain (PH domain)/Phosphotyrosine-binding domain (PTB)"/>
    <property type="match status" value="1"/>
</dbReference>
<dbReference type="NCBIfam" id="NF001908">
    <property type="entry name" value="PRK00668.1"/>
    <property type="match status" value="1"/>
</dbReference>
<keyword evidence="19" id="KW-0175">Coiled coil</keyword>
<evidence type="ECO:0000256" key="8">
    <source>
        <dbReference type="ARBA" id="ARBA00022679"/>
    </source>
</evidence>
<dbReference type="GeneID" id="101499802"/>
<evidence type="ECO:0000256" key="12">
    <source>
        <dbReference type="ARBA" id="ARBA00022840"/>
    </source>
</evidence>
<dbReference type="OrthoDB" id="2162449at2759"/>
<keyword evidence="13" id="KW-0460">Magnesium</keyword>
<dbReference type="RefSeq" id="XP_004503626.1">
    <property type="nucleotide sequence ID" value="XM_004503569.3"/>
</dbReference>
<keyword evidence="10 18" id="KW-0547">Nucleotide-binding</keyword>
<dbReference type="Pfam" id="PF00334">
    <property type="entry name" value="NDK"/>
    <property type="match status" value="1"/>
</dbReference>
<comment type="similarity">
    <text evidence="6 16 17">Belongs to the NDK family.</text>
</comment>
<dbReference type="EC" id="2.7.4.6" evidence="18"/>
<dbReference type="SUPFAM" id="SSF50729">
    <property type="entry name" value="PH domain-like"/>
    <property type="match status" value="1"/>
</dbReference>
<feature type="binding site" evidence="16">
    <location>
        <position position="409"/>
    </location>
    <ligand>
        <name>ATP</name>
        <dbReference type="ChEBI" id="CHEBI:30616"/>
    </ligand>
</feature>
<dbReference type="InterPro" id="IPR011993">
    <property type="entry name" value="PH-like_dom_sf"/>
</dbReference>
<comment type="catalytic activity">
    <reaction evidence="1 18">
        <text>a 2'-deoxyribonucleoside 5'-diphosphate + ATP = a 2'-deoxyribonucleoside 5'-triphosphate + ADP</text>
        <dbReference type="Rhea" id="RHEA:44640"/>
        <dbReference type="ChEBI" id="CHEBI:30616"/>
        <dbReference type="ChEBI" id="CHEBI:61560"/>
        <dbReference type="ChEBI" id="CHEBI:73316"/>
        <dbReference type="ChEBI" id="CHEBI:456216"/>
        <dbReference type="EC" id="2.7.4.6"/>
    </reaction>
</comment>
<dbReference type="CDD" id="cd04413">
    <property type="entry name" value="NDPk_I"/>
    <property type="match status" value="1"/>
</dbReference>
<feature type="binding site" evidence="16">
    <location>
        <position position="381"/>
    </location>
    <ligand>
        <name>ATP</name>
        <dbReference type="ChEBI" id="CHEBI:30616"/>
    </ligand>
</feature>
<dbReference type="PANTHER" id="PTHR34837">
    <property type="entry name" value="OS05G0595500 PROTEIN"/>
    <property type="match status" value="1"/>
</dbReference>
<evidence type="ECO:0000256" key="13">
    <source>
        <dbReference type="ARBA" id="ARBA00022842"/>
    </source>
</evidence>
<dbReference type="PRINTS" id="PR01243">
    <property type="entry name" value="NUCDPKINASE"/>
</dbReference>
<feature type="binding site" evidence="16">
    <location>
        <position position="333"/>
    </location>
    <ligand>
        <name>ATP</name>
        <dbReference type="ChEBI" id="CHEBI:30616"/>
    </ligand>
</feature>
<keyword evidence="14" id="KW-0546">Nucleotide metabolism</keyword>
<dbReference type="PROSITE" id="PS51374">
    <property type="entry name" value="NDPK_LIKE"/>
    <property type="match status" value="1"/>
</dbReference>
<evidence type="ECO:0000256" key="11">
    <source>
        <dbReference type="ARBA" id="ARBA00022777"/>
    </source>
</evidence>
<evidence type="ECO:0000256" key="15">
    <source>
        <dbReference type="ARBA" id="ARBA00058621"/>
    </source>
</evidence>
<dbReference type="Proteomes" id="UP000087171">
    <property type="component" value="Chromosome Ca6"/>
</dbReference>
<keyword evidence="21" id="KW-1185">Reference proteome</keyword>
<dbReference type="PROSITE" id="PS00469">
    <property type="entry name" value="NDPK"/>
    <property type="match status" value="1"/>
</dbReference>
<keyword evidence="11 18" id="KW-0418">Kinase</keyword>
<feature type="active site" description="Pros-phosphohistidine intermediate" evidence="16">
    <location>
        <position position="439"/>
    </location>
</feature>
<evidence type="ECO:0000256" key="10">
    <source>
        <dbReference type="ARBA" id="ARBA00022741"/>
    </source>
</evidence>
<accession>A0A1S2YEG7</accession>
<reference evidence="22" key="2">
    <citation type="submission" date="2025-08" db="UniProtKB">
        <authorList>
            <consortium name="RefSeq"/>
        </authorList>
    </citation>
    <scope>IDENTIFICATION</scope>
    <source>
        <tissue evidence="22">Etiolated seedlings</tissue>
    </source>
</reference>
<evidence type="ECO:0000256" key="7">
    <source>
        <dbReference type="ARBA" id="ARBA00011643"/>
    </source>
</evidence>